<dbReference type="InterPro" id="IPR016191">
    <property type="entry name" value="Ribonuclease/ribotoxin"/>
</dbReference>
<comment type="caution">
    <text evidence="11">The sequence shown here is derived from an EMBL/GenBank/DDBJ whole genome shotgun (WGS) entry which is preliminary data.</text>
</comment>
<dbReference type="OrthoDB" id="5425539at2759"/>
<dbReference type="GO" id="GO:0046589">
    <property type="term" value="F:ribonuclease T1 activity"/>
    <property type="evidence" value="ECO:0007669"/>
    <property type="project" value="UniProtKB-EC"/>
</dbReference>
<dbReference type="HOGENOM" id="CLU_111658_0_0_1"/>
<keyword evidence="10" id="KW-0732">Signal</keyword>
<evidence type="ECO:0000256" key="10">
    <source>
        <dbReference type="SAM" id="SignalP"/>
    </source>
</evidence>
<dbReference type="VEuPathDB" id="FungiDB:SAPIO_CDS10343"/>
<sequence length="190" mass="19479">MNILKISVVLSLLGLSAAQGTSSIESVTCGTNKYTQKQVNEAVDEACRLIATNQQLGTNRYPHRFNNREGLEFATSGPYEEFPILSSGNYTGQSPGADRVVVDRNYQQSCVYAGAMTHTNAPTRNGFVLCNETAIASSGSGGDSTGGTGSTGGSSTNGTSGSGDSGAATSGISSMLVGGLVSFFVLLNAL</sequence>
<dbReference type="GO" id="GO:0003723">
    <property type="term" value="F:RNA binding"/>
    <property type="evidence" value="ECO:0007669"/>
    <property type="project" value="InterPro"/>
</dbReference>
<feature type="chain" id="PRO_5001774881" description="ribonuclease T1" evidence="10">
    <location>
        <begin position="19"/>
        <end position="190"/>
    </location>
</feature>
<feature type="compositionally biased region" description="Gly residues" evidence="9">
    <location>
        <begin position="139"/>
        <end position="152"/>
    </location>
</feature>
<evidence type="ECO:0000256" key="4">
    <source>
        <dbReference type="ARBA" id="ARBA00022759"/>
    </source>
</evidence>
<evidence type="ECO:0000256" key="5">
    <source>
        <dbReference type="ARBA" id="ARBA00022801"/>
    </source>
</evidence>
<dbReference type="PANTHER" id="PTHR42104">
    <property type="entry name" value="EXTRACELLULAR GUANYL-SPECIFIC RIBONUCLEASE RNTA (AFU_ORTHOLOGUE AFUA_4G03230)"/>
    <property type="match status" value="1"/>
</dbReference>
<evidence type="ECO:0000256" key="8">
    <source>
        <dbReference type="ARBA" id="ARBA00034015"/>
    </source>
</evidence>
<dbReference type="Proteomes" id="UP000028545">
    <property type="component" value="Unassembled WGS sequence"/>
</dbReference>
<dbReference type="EC" id="4.6.1.24" evidence="2"/>
<dbReference type="AlphaFoldDB" id="A0A084FV74"/>
<dbReference type="PANTHER" id="PTHR42104:SF1">
    <property type="entry name" value="EXTRACELLULAR GUANYL-SPECIFIC RIBONUCLEASE RNTA (AFU_ORTHOLOGUE AFUA_4G03230)"/>
    <property type="match status" value="1"/>
</dbReference>
<evidence type="ECO:0000256" key="3">
    <source>
        <dbReference type="ARBA" id="ARBA00022722"/>
    </source>
</evidence>
<evidence type="ECO:0000256" key="1">
    <source>
        <dbReference type="ARBA" id="ARBA00009006"/>
    </source>
</evidence>
<reference evidence="11 12" key="1">
    <citation type="journal article" date="2014" name="Genome Announc.">
        <title>Draft genome sequence of the pathogenic fungus Scedosporium apiospermum.</title>
        <authorList>
            <person name="Vandeputte P."/>
            <person name="Ghamrawi S."/>
            <person name="Rechenmann M."/>
            <person name="Iltis A."/>
            <person name="Giraud S."/>
            <person name="Fleury M."/>
            <person name="Thornton C."/>
            <person name="Delhaes L."/>
            <person name="Meyer W."/>
            <person name="Papon N."/>
            <person name="Bouchara J.P."/>
        </authorList>
    </citation>
    <scope>NUCLEOTIDE SEQUENCE [LARGE SCALE GENOMIC DNA]</scope>
    <source>
        <strain evidence="11 12">IHEM 14462</strain>
    </source>
</reference>
<evidence type="ECO:0000256" key="7">
    <source>
        <dbReference type="ARBA" id="ARBA00023239"/>
    </source>
</evidence>
<dbReference type="RefSeq" id="XP_016638785.1">
    <property type="nucleotide sequence ID" value="XM_016783946.1"/>
</dbReference>
<dbReference type="SUPFAM" id="SSF53933">
    <property type="entry name" value="Microbial ribonucleases"/>
    <property type="match status" value="1"/>
</dbReference>
<keyword evidence="12" id="KW-1185">Reference proteome</keyword>
<dbReference type="Gene3D" id="3.10.450.30">
    <property type="entry name" value="Microbial ribonucleases"/>
    <property type="match status" value="1"/>
</dbReference>
<dbReference type="GO" id="GO:0016787">
    <property type="term" value="F:hydrolase activity"/>
    <property type="evidence" value="ECO:0007669"/>
    <property type="project" value="UniProtKB-KW"/>
</dbReference>
<evidence type="ECO:0000313" key="12">
    <source>
        <dbReference type="Proteomes" id="UP000028545"/>
    </source>
</evidence>
<name>A0A084FV74_PSEDA</name>
<proteinExistence type="inferred from homology"/>
<dbReference type="Pfam" id="PF00545">
    <property type="entry name" value="Ribonuclease"/>
    <property type="match status" value="1"/>
</dbReference>
<comment type="catalytic activity">
    <reaction evidence="8">
        <text>[RNA] containing guanosine + H2O = an [RNA fragment]-3'-guanosine-3'-phosphate + a 5'-hydroxy-ribonucleotide-3'-[RNA fragment].</text>
        <dbReference type="EC" id="4.6.1.24"/>
    </reaction>
</comment>
<comment type="similarity">
    <text evidence="1">Belongs to the ribonuclease N1/T1 family.</text>
</comment>
<evidence type="ECO:0000313" key="11">
    <source>
        <dbReference type="EMBL" id="KEZ38986.1"/>
    </source>
</evidence>
<evidence type="ECO:0000256" key="6">
    <source>
        <dbReference type="ARBA" id="ARBA00023157"/>
    </source>
</evidence>
<gene>
    <name evidence="11" type="ORF">SAPIO_CDS10343</name>
</gene>
<dbReference type="InterPro" id="IPR000026">
    <property type="entry name" value="N1-like"/>
</dbReference>
<feature type="region of interest" description="Disordered" evidence="9">
    <location>
        <begin position="138"/>
        <end position="167"/>
    </location>
</feature>
<accession>A0A084FV74</accession>
<keyword evidence="7" id="KW-0456">Lyase</keyword>
<dbReference type="GeneID" id="27719530"/>
<evidence type="ECO:0000256" key="9">
    <source>
        <dbReference type="SAM" id="MobiDB-lite"/>
    </source>
</evidence>
<keyword evidence="3" id="KW-0540">Nuclease</keyword>
<keyword evidence="4" id="KW-0255">Endonuclease</keyword>
<dbReference type="EMBL" id="JOWA01000165">
    <property type="protein sequence ID" value="KEZ38986.1"/>
    <property type="molecule type" value="Genomic_DNA"/>
</dbReference>
<keyword evidence="5" id="KW-0378">Hydrolase</keyword>
<feature type="signal peptide" evidence="10">
    <location>
        <begin position="1"/>
        <end position="18"/>
    </location>
</feature>
<protein>
    <recommendedName>
        <fullName evidence="2">ribonuclease T1</fullName>
        <ecNumber evidence="2">4.6.1.24</ecNumber>
    </recommendedName>
</protein>
<organism evidence="11 12">
    <name type="scientific">Pseudallescheria apiosperma</name>
    <name type="common">Scedosporium apiospermum</name>
    <dbReference type="NCBI Taxonomy" id="563466"/>
    <lineage>
        <taxon>Eukaryota</taxon>
        <taxon>Fungi</taxon>
        <taxon>Dikarya</taxon>
        <taxon>Ascomycota</taxon>
        <taxon>Pezizomycotina</taxon>
        <taxon>Sordariomycetes</taxon>
        <taxon>Hypocreomycetidae</taxon>
        <taxon>Microascales</taxon>
        <taxon>Microascaceae</taxon>
        <taxon>Scedosporium</taxon>
    </lineage>
</organism>
<evidence type="ECO:0000256" key="2">
    <source>
        <dbReference type="ARBA" id="ARBA00012549"/>
    </source>
</evidence>
<keyword evidence="6" id="KW-1015">Disulfide bond</keyword>
<dbReference type="KEGG" id="sapo:SAPIO_CDS10343"/>